<dbReference type="InterPro" id="IPR015032">
    <property type="entry name" value="ThsB__TIR-like_domain"/>
</dbReference>
<evidence type="ECO:0000313" key="2">
    <source>
        <dbReference type="EMBL" id="PHU34414.1"/>
    </source>
</evidence>
<name>A0A2G3DTV4_9FIRM</name>
<dbReference type="Proteomes" id="UP000225889">
    <property type="component" value="Unassembled WGS sequence"/>
</dbReference>
<dbReference type="EMBL" id="PDYF01000024">
    <property type="protein sequence ID" value="PHU34414.1"/>
    <property type="molecule type" value="Genomic_DNA"/>
</dbReference>
<evidence type="ECO:0000259" key="1">
    <source>
        <dbReference type="Pfam" id="PF08937"/>
    </source>
</evidence>
<sequence>MKKNAFISFDYDHDLNLKNLLVGQSRNEDSPFEIRDMSIKEAVASNWKEYARKRIKTCDVVIVICGSHTNTAVGVSTEIQIAKEERIPYFLLDGGTGNTKKPTAAAYDKVYEWTWMNLKMLINGYR</sequence>
<accession>A0A2G3DTV4</accession>
<gene>
    <name evidence="2" type="ORF">CSX01_10160</name>
</gene>
<organism evidence="2 3">
    <name type="scientific">Pseudobutyrivibrio ruminis</name>
    <dbReference type="NCBI Taxonomy" id="46206"/>
    <lineage>
        <taxon>Bacteria</taxon>
        <taxon>Bacillati</taxon>
        <taxon>Bacillota</taxon>
        <taxon>Clostridia</taxon>
        <taxon>Lachnospirales</taxon>
        <taxon>Lachnospiraceae</taxon>
        <taxon>Pseudobutyrivibrio</taxon>
    </lineage>
</organism>
<feature type="domain" description="Thoeris protein ThsB TIR-like" evidence="1">
    <location>
        <begin position="6"/>
        <end position="87"/>
    </location>
</feature>
<reference evidence="2 3" key="1">
    <citation type="submission" date="2017-10" db="EMBL/GenBank/DDBJ databases">
        <title>Resolving the taxonomy of Roseburia spp., Eubacterium rectale and Agathobacter spp. through phylogenomic analysis.</title>
        <authorList>
            <person name="Sheridan P.O."/>
            <person name="Walker A.W."/>
            <person name="Duncan S.H."/>
            <person name="Scott K.P."/>
            <person name="Toole P.W.O."/>
            <person name="Luis P."/>
            <person name="Flint H.J."/>
        </authorList>
    </citation>
    <scope>NUCLEOTIDE SEQUENCE [LARGE SCALE GENOMIC DNA]</scope>
    <source>
        <strain evidence="2 3">JK626</strain>
    </source>
</reference>
<dbReference type="RefSeq" id="WP_099392302.1">
    <property type="nucleotide sequence ID" value="NZ_PDYF01000024.1"/>
</dbReference>
<dbReference type="AlphaFoldDB" id="A0A2G3DTV4"/>
<dbReference type="Pfam" id="PF08937">
    <property type="entry name" value="ThsB_TIR"/>
    <property type="match status" value="1"/>
</dbReference>
<dbReference type="Gene3D" id="3.40.50.11200">
    <property type="match status" value="1"/>
</dbReference>
<reference evidence="2 3" key="2">
    <citation type="submission" date="2017-10" db="EMBL/GenBank/DDBJ databases">
        <authorList>
            <person name="Banno H."/>
            <person name="Chua N.-H."/>
        </authorList>
    </citation>
    <scope>NUCLEOTIDE SEQUENCE [LARGE SCALE GENOMIC DNA]</scope>
    <source>
        <strain evidence="2 3">JK626</strain>
    </source>
</reference>
<protein>
    <recommendedName>
        <fullName evidence="1">Thoeris protein ThsB TIR-like domain-containing protein</fullName>
    </recommendedName>
</protein>
<comment type="caution">
    <text evidence="2">The sequence shown here is derived from an EMBL/GenBank/DDBJ whole genome shotgun (WGS) entry which is preliminary data.</text>
</comment>
<proteinExistence type="predicted"/>
<evidence type="ECO:0000313" key="3">
    <source>
        <dbReference type="Proteomes" id="UP000225889"/>
    </source>
</evidence>